<gene>
    <name evidence="2" type="ORF">niasHT_034553</name>
</gene>
<comment type="caution">
    <text evidence="2">The sequence shown here is derived from an EMBL/GenBank/DDBJ whole genome shotgun (WGS) entry which is preliminary data.</text>
</comment>
<feature type="domain" description="DEAD-box helicase OB fold" evidence="1">
    <location>
        <begin position="198"/>
        <end position="268"/>
    </location>
</feature>
<dbReference type="EMBL" id="JBICBT010001175">
    <property type="protein sequence ID" value="KAL3079995.1"/>
    <property type="molecule type" value="Genomic_DNA"/>
</dbReference>
<accession>A0ABD2IRS5</accession>
<dbReference type="InterPro" id="IPR011709">
    <property type="entry name" value="DEAD-box_helicase_OB_fold"/>
</dbReference>
<organism evidence="2 3">
    <name type="scientific">Heterodera trifolii</name>
    <dbReference type="NCBI Taxonomy" id="157864"/>
    <lineage>
        <taxon>Eukaryota</taxon>
        <taxon>Metazoa</taxon>
        <taxon>Ecdysozoa</taxon>
        <taxon>Nematoda</taxon>
        <taxon>Chromadorea</taxon>
        <taxon>Rhabditida</taxon>
        <taxon>Tylenchina</taxon>
        <taxon>Tylenchomorpha</taxon>
        <taxon>Tylenchoidea</taxon>
        <taxon>Heteroderidae</taxon>
        <taxon>Heteroderinae</taxon>
        <taxon>Heterodera</taxon>
    </lineage>
</organism>
<dbReference type="Pfam" id="PF07717">
    <property type="entry name" value="OB_NTP_bind"/>
    <property type="match status" value="1"/>
</dbReference>
<evidence type="ECO:0000259" key="1">
    <source>
        <dbReference type="Pfam" id="PF07717"/>
    </source>
</evidence>
<evidence type="ECO:0000313" key="3">
    <source>
        <dbReference type="Proteomes" id="UP001620626"/>
    </source>
</evidence>
<keyword evidence="3" id="KW-1185">Reference proteome</keyword>
<reference evidence="2 3" key="1">
    <citation type="submission" date="2024-10" db="EMBL/GenBank/DDBJ databases">
        <authorList>
            <person name="Kim D."/>
        </authorList>
    </citation>
    <scope>NUCLEOTIDE SEQUENCE [LARGE SCALE GENOMIC DNA]</scope>
    <source>
        <strain evidence="2">BH-2024</strain>
    </source>
</reference>
<sequence>MSVTSSMRDGKRRGNMTRLRAFLGLWSDGVQRRLQTKDPVVPDEFSPDTHSGALYHHTTWTISCAAASHSFFCESRHQSIRGGLLPFAVTLVSALSVREPLLFISSKKEEETERVRRKSVSDVIKQRFLWSAVGEARLFGDLTVILNTVGAADYEGELTLLLNKSDSVEKLPEKFRMDAPSQEQLRRLRHIMVKCHPDKLAKKVQSMDAPKGAYKTLILEGYVFIDQSSVLHKEQPDYVLYQEIVQMADKKCLRYVASVEPEWISDFVTFSS</sequence>
<dbReference type="Proteomes" id="UP001620626">
    <property type="component" value="Unassembled WGS sequence"/>
</dbReference>
<dbReference type="AlphaFoldDB" id="A0ABD2IRS5"/>
<proteinExistence type="predicted"/>
<name>A0ABD2IRS5_9BILA</name>
<evidence type="ECO:0000313" key="2">
    <source>
        <dbReference type="EMBL" id="KAL3079995.1"/>
    </source>
</evidence>
<protein>
    <recommendedName>
        <fullName evidence="1">DEAD-box helicase OB fold domain-containing protein</fullName>
    </recommendedName>
</protein>